<dbReference type="EC" id="3.5.1.4" evidence="3"/>
<dbReference type="AlphaFoldDB" id="A0AB38RPF6"/>
<sequence length="489" mass="52325">MADQLESAQVTELVKLVHSKAVSPVELSELFLDRIGAYDGRIGAFCTVDEDQVREQARRAEQAQMRGDMGPLHGVPLGVKDLIFTRDLRTTGGSEIYSGFIPDEDDVVVERVRRAGAVILGKTNTAEFGFSANQTANKLFGATRNPWDLDRSPGGSSGGSAAAVAAGLAPAAIASDGGGSVRIPSSLCGLYGIKPTFGRIPLYPGCRDGRFPGLNGWESLEHIGPMTRSVADAALLMDVMSGPDSRDRHSLRFPNSPSHFLRQLAEDKRDLSGLRIAWSSDWAGEEQVSPDVRSAFERAVIQLQSLGCEVFEDAPDRPASRDTLGALVALDADPGALRDLVEKYEADVSPRFKSMLSKDWSYLELANATRMRQAMYASASEFFRRYDAFVTPTVPFTALPLGAEGPESFDCSRGGEAARAIIGFCYPFNITGNPAASIPCGLDTEGLPIGMQIVADLNRDDLVLRVSAAYESQSPLIGTPAGAVPGFGA</sequence>
<geneLocation type="plasmid" evidence="5 6">
    <name>pdjl-6-5</name>
</geneLocation>
<evidence type="ECO:0000256" key="2">
    <source>
        <dbReference type="ARBA" id="ARBA00009199"/>
    </source>
</evidence>
<reference evidence="6" key="1">
    <citation type="journal article" date="2022" name="Environ. Microbiol.">
        <title>Functional analysis, diversity, and distribution of carbendazim hydrolases MheI and CbmA, responsible for the initial step in carbendazim degradation.</title>
        <authorList>
            <person name="Zhang M."/>
            <person name="Bai X."/>
            <person name="Li Q."/>
            <person name="Zhang L."/>
            <person name="Zhu Q."/>
            <person name="Gao S."/>
            <person name="Ke Z."/>
            <person name="Jiang M."/>
            <person name="Hu J."/>
            <person name="Qiu J."/>
            <person name="Hong Q."/>
        </authorList>
    </citation>
    <scope>NUCLEOTIDE SEQUENCE [LARGE SCALE GENOMIC DNA]</scope>
    <source>
        <strain evidence="6">djl-6</strain>
    </source>
</reference>
<dbReference type="InterPro" id="IPR000120">
    <property type="entry name" value="Amidase"/>
</dbReference>
<protein>
    <recommendedName>
        <fullName evidence="3">amidase</fullName>
        <ecNumber evidence="3">3.5.1.4</ecNumber>
    </recommendedName>
</protein>
<dbReference type="RefSeq" id="WP_076949057.1">
    <property type="nucleotide sequence ID" value="NZ_CP096568.1"/>
</dbReference>
<gene>
    <name evidence="5" type="ORF">M0639_33690</name>
</gene>
<evidence type="ECO:0000259" key="4">
    <source>
        <dbReference type="Pfam" id="PF01425"/>
    </source>
</evidence>
<dbReference type="EMBL" id="CP096568">
    <property type="protein sequence ID" value="UPU47031.1"/>
    <property type="molecule type" value="Genomic_DNA"/>
</dbReference>
<dbReference type="SUPFAM" id="SSF75304">
    <property type="entry name" value="Amidase signature (AS) enzymes"/>
    <property type="match status" value="1"/>
</dbReference>
<dbReference type="InterPro" id="IPR023631">
    <property type="entry name" value="Amidase_dom"/>
</dbReference>
<proteinExistence type="inferred from homology"/>
<organism evidence="5 6">
    <name type="scientific">Rhodococcus qingshengii JCM 15477</name>
    <dbReference type="NCBI Taxonomy" id="1303681"/>
    <lineage>
        <taxon>Bacteria</taxon>
        <taxon>Bacillati</taxon>
        <taxon>Actinomycetota</taxon>
        <taxon>Actinomycetes</taxon>
        <taxon>Mycobacteriales</taxon>
        <taxon>Nocardiaceae</taxon>
        <taxon>Rhodococcus</taxon>
        <taxon>Rhodococcus erythropolis group</taxon>
    </lineage>
</organism>
<comment type="catalytic activity">
    <reaction evidence="1">
        <text>a monocarboxylic acid amide + H2O = a monocarboxylate + NH4(+)</text>
        <dbReference type="Rhea" id="RHEA:12020"/>
        <dbReference type="ChEBI" id="CHEBI:15377"/>
        <dbReference type="ChEBI" id="CHEBI:28938"/>
        <dbReference type="ChEBI" id="CHEBI:35757"/>
        <dbReference type="ChEBI" id="CHEBI:83628"/>
        <dbReference type="EC" id="3.5.1.4"/>
    </reaction>
</comment>
<keyword evidence="6" id="KW-1185">Reference proteome</keyword>
<dbReference type="PROSITE" id="PS00571">
    <property type="entry name" value="AMIDASES"/>
    <property type="match status" value="1"/>
</dbReference>
<evidence type="ECO:0000256" key="3">
    <source>
        <dbReference type="ARBA" id="ARBA00012922"/>
    </source>
</evidence>
<name>A0AB38RPF6_RHOSG</name>
<evidence type="ECO:0000256" key="1">
    <source>
        <dbReference type="ARBA" id="ARBA00001311"/>
    </source>
</evidence>
<dbReference type="Proteomes" id="UP000831484">
    <property type="component" value="Plasmid pdjl-6-5"/>
</dbReference>
<accession>A0AB38RPF6</accession>
<dbReference type="PANTHER" id="PTHR11895:SF7">
    <property type="entry name" value="GLUTAMYL-TRNA(GLN) AMIDOTRANSFERASE SUBUNIT A, MITOCHONDRIAL"/>
    <property type="match status" value="1"/>
</dbReference>
<dbReference type="InterPro" id="IPR020556">
    <property type="entry name" value="Amidase_CS"/>
</dbReference>
<keyword evidence="5" id="KW-0614">Plasmid</keyword>
<dbReference type="Gene3D" id="3.90.1300.10">
    <property type="entry name" value="Amidase signature (AS) domain"/>
    <property type="match status" value="1"/>
</dbReference>
<dbReference type="PANTHER" id="PTHR11895">
    <property type="entry name" value="TRANSAMIDASE"/>
    <property type="match status" value="1"/>
</dbReference>
<dbReference type="InterPro" id="IPR036928">
    <property type="entry name" value="AS_sf"/>
</dbReference>
<evidence type="ECO:0000313" key="5">
    <source>
        <dbReference type="EMBL" id="UPU47031.1"/>
    </source>
</evidence>
<dbReference type="Pfam" id="PF01425">
    <property type="entry name" value="Amidase"/>
    <property type="match status" value="1"/>
</dbReference>
<dbReference type="GO" id="GO:0004040">
    <property type="term" value="F:amidase activity"/>
    <property type="evidence" value="ECO:0007669"/>
    <property type="project" value="UniProtKB-EC"/>
</dbReference>
<comment type="similarity">
    <text evidence="2">Belongs to the amidase family.</text>
</comment>
<feature type="domain" description="Amidase" evidence="4">
    <location>
        <begin position="27"/>
        <end position="464"/>
    </location>
</feature>
<evidence type="ECO:0000313" key="6">
    <source>
        <dbReference type="Proteomes" id="UP000831484"/>
    </source>
</evidence>